<comment type="caution">
    <text evidence="4">The sequence shown here is derived from an EMBL/GenBank/DDBJ whole genome shotgun (WGS) entry which is preliminary data.</text>
</comment>
<dbReference type="PANTHER" id="PTHR43092:SF2">
    <property type="entry name" value="HERCYNYLCYSTEINE SULFOXIDE LYASE"/>
    <property type="match status" value="1"/>
</dbReference>
<dbReference type="Pfam" id="PF00266">
    <property type="entry name" value="Aminotran_5"/>
    <property type="match status" value="1"/>
</dbReference>
<organism evidence="4 5">
    <name type="scientific">Pleurotus ostreatus</name>
    <name type="common">Oyster mushroom</name>
    <name type="synonym">White-rot fungus</name>
    <dbReference type="NCBI Taxonomy" id="5322"/>
    <lineage>
        <taxon>Eukaryota</taxon>
        <taxon>Fungi</taxon>
        <taxon>Dikarya</taxon>
        <taxon>Basidiomycota</taxon>
        <taxon>Agaricomycotina</taxon>
        <taxon>Agaricomycetes</taxon>
        <taxon>Agaricomycetidae</taxon>
        <taxon>Agaricales</taxon>
        <taxon>Pleurotineae</taxon>
        <taxon>Pleurotaceae</taxon>
        <taxon>Pleurotus</taxon>
    </lineage>
</organism>
<dbReference type="SUPFAM" id="SSF53383">
    <property type="entry name" value="PLP-dependent transferases"/>
    <property type="match status" value="1"/>
</dbReference>
<feature type="compositionally biased region" description="Low complexity" evidence="2">
    <location>
        <begin position="648"/>
        <end position="675"/>
    </location>
</feature>
<dbReference type="InterPro" id="IPR015422">
    <property type="entry name" value="PyrdxlP-dep_Trfase_small"/>
</dbReference>
<accession>A0A8H6ZPA2</accession>
<dbReference type="Gene3D" id="3.90.1150.10">
    <property type="entry name" value="Aspartate Aminotransferase, domain 1"/>
    <property type="match status" value="1"/>
</dbReference>
<dbReference type="RefSeq" id="XP_036628258.1">
    <property type="nucleotide sequence ID" value="XM_036778869.1"/>
</dbReference>
<dbReference type="Gene3D" id="3.40.640.10">
    <property type="entry name" value="Type I PLP-dependent aspartate aminotransferase-like (Major domain)"/>
    <property type="match status" value="1"/>
</dbReference>
<dbReference type="VEuPathDB" id="FungiDB:PC9H_009365"/>
<dbReference type="InterPro" id="IPR015424">
    <property type="entry name" value="PyrdxlP-dep_Trfase"/>
</dbReference>
<evidence type="ECO:0000313" key="4">
    <source>
        <dbReference type="EMBL" id="KAF7424064.1"/>
    </source>
</evidence>
<proteinExistence type="predicted"/>
<dbReference type="EMBL" id="JACETU010000007">
    <property type="protein sequence ID" value="KAF7424064.1"/>
    <property type="molecule type" value="Genomic_DNA"/>
</dbReference>
<dbReference type="AlphaFoldDB" id="A0A8H6ZPA2"/>
<feature type="compositionally biased region" description="Pro residues" evidence="2">
    <location>
        <begin position="612"/>
        <end position="626"/>
    </location>
</feature>
<feature type="domain" description="Aminotransferase class V" evidence="3">
    <location>
        <begin position="54"/>
        <end position="269"/>
    </location>
</feature>
<feature type="region of interest" description="Disordered" evidence="2">
    <location>
        <begin position="595"/>
        <end position="675"/>
    </location>
</feature>
<keyword evidence="1" id="KW-0663">Pyridoxal phosphate</keyword>
<keyword evidence="5" id="KW-1185">Reference proteome</keyword>
<gene>
    <name evidence="4" type="ORF">PC9H_009365</name>
</gene>
<evidence type="ECO:0000313" key="5">
    <source>
        <dbReference type="Proteomes" id="UP000623687"/>
    </source>
</evidence>
<sequence length="864" mass="94299">MAPTLSLPTLADDAAKGISESPLASNIGFGHSMLQYFSFEPGYINLNNGSFGSLPKPVAEFCVQHAARVEANPDRYHRLEFAELLTAARARVARLIGADTDECVFVPSTTAGINTILRNIEWSSGDVIIKFSTTYQGVERVARYIADTHSEVTLSTVELTFPISHQEIVKRFREHVVGVKASCHSSSRVYAIIDSVVSHPGVALPWKQMTQICREEGVCSIIDAAHSIGQEMNIDLASAQPDFWVSNCHKWLFAKRGSTVLYVPKRNQHIIKSALVTSWDYPSPKESAPAAYDTGFVLQHEWPGAIDFSPYLSVCAAMDFREKIGGEQAINDYCHKLALEGGRKLASALGGCVLDESPSADLTLNMVNVQLPLPPTTSKELQGKIDSFLEYELLHKHNVSSVHFCHGGSWWVRCSAQIWNEGFQRSLPHLGRIWRSDQLFLRSLEGPQRPPLGAQAAKLEKLLDADVLSSAEGDLMITGPALCLYFAALRCTTNPPSVPLPRSKTSPHMDLSPSNCPPAFVGFLRVWSNVVQPIQSLVPEQQHDLARIICGLEPISQQVNPSINGIAADLRAVAIEISQRRSFQNRYASDLQAALDSGAGQSDPRSRKASFVPPPSYEAASPPPSPRRSHDEAPPLPKRTSAQYADKTLPVPSSSLLSPTSSISSFASSTSSTPSILTPETPAIELIRETLYAALGDVLESHSSLRKLLKRDAPRAYFASVGFAILYTAENAITPDGQGIRGVLGTTLTLDECPTELRPFMTELLGIGSQAKSITEDDDTEAMKLIGEGKEVPLPRLERARKMLEEGVGWSSERNANGEGRRSVEGRAVAFVNRINGLALGMSRLRAFRERQDDVFKVLAGITS</sequence>
<dbReference type="GeneID" id="59379183"/>
<dbReference type="InterPro" id="IPR015421">
    <property type="entry name" value="PyrdxlP-dep_Trfase_major"/>
</dbReference>
<name>A0A8H6ZPA2_PLEOS</name>
<protein>
    <recommendedName>
        <fullName evidence="3">Aminotransferase class V domain-containing protein</fullName>
    </recommendedName>
</protein>
<evidence type="ECO:0000256" key="1">
    <source>
        <dbReference type="ARBA" id="ARBA00022898"/>
    </source>
</evidence>
<dbReference type="Proteomes" id="UP000623687">
    <property type="component" value="Unassembled WGS sequence"/>
</dbReference>
<dbReference type="InterPro" id="IPR000192">
    <property type="entry name" value="Aminotrans_V_dom"/>
</dbReference>
<dbReference type="PANTHER" id="PTHR43092">
    <property type="entry name" value="L-CYSTEINE DESULFHYDRASE"/>
    <property type="match status" value="1"/>
</dbReference>
<dbReference type="OrthoDB" id="5978656at2759"/>
<reference evidence="4" key="1">
    <citation type="submission" date="2019-07" db="EMBL/GenBank/DDBJ databases">
        <authorList>
            <person name="Palmer J.M."/>
        </authorList>
    </citation>
    <scope>NUCLEOTIDE SEQUENCE</scope>
    <source>
        <strain evidence="4">PC9</strain>
    </source>
</reference>
<evidence type="ECO:0000259" key="3">
    <source>
        <dbReference type="Pfam" id="PF00266"/>
    </source>
</evidence>
<evidence type="ECO:0000256" key="2">
    <source>
        <dbReference type="SAM" id="MobiDB-lite"/>
    </source>
</evidence>